<dbReference type="SMART" id="SM00304">
    <property type="entry name" value="HAMP"/>
    <property type="match status" value="2"/>
</dbReference>
<dbReference type="InterPro" id="IPR004090">
    <property type="entry name" value="Chemotax_Me-accpt_rcpt"/>
</dbReference>
<dbReference type="GO" id="GO:0005886">
    <property type="term" value="C:plasma membrane"/>
    <property type="evidence" value="ECO:0007669"/>
    <property type="project" value="UniProtKB-SubCell"/>
</dbReference>
<dbReference type="Pfam" id="PF00015">
    <property type="entry name" value="MCPsignal"/>
    <property type="match status" value="1"/>
</dbReference>
<dbReference type="InterPro" id="IPR004089">
    <property type="entry name" value="MCPsignal_dom"/>
</dbReference>
<gene>
    <name evidence="14" type="ORF">CK501_09640</name>
</gene>
<dbReference type="PROSITE" id="PS50192">
    <property type="entry name" value="T_SNARE"/>
    <property type="match status" value="1"/>
</dbReference>
<evidence type="ECO:0000313" key="15">
    <source>
        <dbReference type="Proteomes" id="UP000218896"/>
    </source>
</evidence>
<evidence type="ECO:0000256" key="10">
    <source>
        <dbReference type="SAM" id="Phobius"/>
    </source>
</evidence>
<dbReference type="InterPro" id="IPR003660">
    <property type="entry name" value="HAMP_dom"/>
</dbReference>
<dbReference type="PROSITE" id="PS50885">
    <property type="entry name" value="HAMP"/>
    <property type="match status" value="1"/>
</dbReference>
<sequence length="677" mass="74867">MKKLLTPAILLMNRLKFVYKFSLISVLFLIPIAGLGYLLVSQLNASIDDLNKAIDGTEAVAEANDLVRSAQRFRDYHTVVRVRELEGGLRDKSQQARAAVTEKLQVLSDYADTLDNGDTLKTQLDEVTSAWTRMLEEDQYLQTPDRQFNLYDRFFQKTLALRNTVLQVSGLGQDPSNSVQMLLELVINGMTPVANEMGQARAFGLHGLNEGRLSGPLSERMNGIYDSLTNVSNQLQTAFDLGFDAAPVIGQRFTQDAERLSKAPIEIRDLMEEEVITPFRLEFPADEYDTRVSEPIGQLYSVGNDILGAIRGQLQARLASERQQRTIIFASLAVVLLIIVWLYTGFYYSVRSSIRKFADSARRVADGDMRVQLELNSRDELGELSTEFNGMTESIRELVESVRETVNRVDQQARRVNETATSNSDAVSRQMQETDQINDAMKQMVDTVQEVAQSSQQASDYANEADSEADQGRAVVGDTVQTINRLADEIKGSADVINRVSNDSDSISQVLDEIKAIAEQTNLLALNAAIEAARAGEQGRGFAVVADEVRSLSQRTHKSTEEIEEMVGRLQSGVKDAVSAMNNSHEVTNETVTKSSEVTEALENIVSAISRIVDMSQQIAQAAEEQSAVANNINSNVETISEVGRETAGNAEETLSASRELSDLTASLHEQVERFRV</sequence>
<dbReference type="PRINTS" id="PR00260">
    <property type="entry name" value="CHEMTRNSDUCR"/>
</dbReference>
<keyword evidence="4 10" id="KW-1133">Transmembrane helix</keyword>
<dbReference type="PANTHER" id="PTHR32089">
    <property type="entry name" value="METHYL-ACCEPTING CHEMOTAXIS PROTEIN MCPB"/>
    <property type="match status" value="1"/>
</dbReference>
<organism evidence="14 15">
    <name type="scientific">Halovibrio salipaludis</name>
    <dbReference type="NCBI Taxonomy" id="2032626"/>
    <lineage>
        <taxon>Bacteria</taxon>
        <taxon>Pseudomonadati</taxon>
        <taxon>Pseudomonadota</taxon>
        <taxon>Gammaproteobacteria</taxon>
        <taxon>Oceanospirillales</taxon>
        <taxon>Halomonadaceae</taxon>
        <taxon>Halovibrio</taxon>
    </lineage>
</organism>
<feature type="region of interest" description="Disordered" evidence="9">
    <location>
        <begin position="453"/>
        <end position="472"/>
    </location>
</feature>
<reference evidence="14 15" key="1">
    <citation type="submission" date="2017-08" db="EMBL/GenBank/DDBJ databases">
        <title>Halovibrio sewagensis sp. nov., isolated from wastewater of high salinity.</title>
        <authorList>
            <person name="Dong X."/>
            <person name="Zhang G."/>
        </authorList>
    </citation>
    <scope>NUCLEOTIDE SEQUENCE [LARGE SCALE GENOMIC DNA]</scope>
    <source>
        <strain evidence="14 15">YL5-2</strain>
    </source>
</reference>
<dbReference type="GO" id="GO:0007165">
    <property type="term" value="P:signal transduction"/>
    <property type="evidence" value="ECO:0007669"/>
    <property type="project" value="UniProtKB-KW"/>
</dbReference>
<dbReference type="RefSeq" id="WP_095617499.1">
    <property type="nucleotide sequence ID" value="NZ_NSKD01000003.1"/>
</dbReference>
<dbReference type="SMART" id="SM00283">
    <property type="entry name" value="MA"/>
    <property type="match status" value="1"/>
</dbReference>
<feature type="domain" description="Methyl-accepting transducer" evidence="11">
    <location>
        <begin position="405"/>
        <end position="641"/>
    </location>
</feature>
<keyword evidence="15" id="KW-1185">Reference proteome</keyword>
<dbReference type="OrthoDB" id="5800769at2"/>
<comment type="subcellular location">
    <subcellularLocation>
        <location evidence="1">Cell inner membrane</location>
        <topology evidence="1">Multi-pass membrane protein</topology>
    </subcellularLocation>
</comment>
<name>A0A2A2F6U7_9GAMM</name>
<dbReference type="FunFam" id="1.10.287.950:FF:000001">
    <property type="entry name" value="Methyl-accepting chemotaxis sensory transducer"/>
    <property type="match status" value="1"/>
</dbReference>
<dbReference type="PROSITE" id="PS50111">
    <property type="entry name" value="CHEMOTAXIS_TRANSDUC_2"/>
    <property type="match status" value="1"/>
</dbReference>
<evidence type="ECO:0000256" key="3">
    <source>
        <dbReference type="ARBA" id="ARBA00022692"/>
    </source>
</evidence>
<evidence type="ECO:0000256" key="5">
    <source>
        <dbReference type="ARBA" id="ARBA00023136"/>
    </source>
</evidence>
<evidence type="ECO:0000256" key="7">
    <source>
        <dbReference type="ARBA" id="ARBA00029447"/>
    </source>
</evidence>
<comment type="caution">
    <text evidence="14">The sequence shown here is derived from an EMBL/GenBank/DDBJ whole genome shotgun (WGS) entry which is preliminary data.</text>
</comment>
<evidence type="ECO:0000313" key="14">
    <source>
        <dbReference type="EMBL" id="PAU80668.1"/>
    </source>
</evidence>
<keyword evidence="2" id="KW-0997">Cell inner membrane</keyword>
<feature type="transmembrane region" description="Helical" evidence="10">
    <location>
        <begin position="21"/>
        <end position="40"/>
    </location>
</feature>
<dbReference type="Pfam" id="PF00672">
    <property type="entry name" value="HAMP"/>
    <property type="match status" value="1"/>
</dbReference>
<dbReference type="Gene3D" id="1.10.287.950">
    <property type="entry name" value="Methyl-accepting chemotaxis protein"/>
    <property type="match status" value="1"/>
</dbReference>
<evidence type="ECO:0000256" key="2">
    <source>
        <dbReference type="ARBA" id="ARBA00022519"/>
    </source>
</evidence>
<evidence type="ECO:0000259" key="11">
    <source>
        <dbReference type="PROSITE" id="PS50111"/>
    </source>
</evidence>
<keyword evidence="3 10" id="KW-0812">Transmembrane</keyword>
<keyword evidence="5 10" id="KW-0472">Membrane</keyword>
<protein>
    <submittedName>
        <fullName evidence="14">Methyl-accepting chemotaxis protein</fullName>
    </submittedName>
</protein>
<dbReference type="CDD" id="cd06225">
    <property type="entry name" value="HAMP"/>
    <property type="match status" value="1"/>
</dbReference>
<dbReference type="CDD" id="cd11386">
    <property type="entry name" value="MCP_signal"/>
    <property type="match status" value="1"/>
</dbReference>
<dbReference type="AlphaFoldDB" id="A0A2A2F6U7"/>
<accession>A0A2A2F6U7</accession>
<evidence type="ECO:0000256" key="8">
    <source>
        <dbReference type="PROSITE-ProRule" id="PRU00284"/>
    </source>
</evidence>
<dbReference type="GO" id="GO:0004888">
    <property type="term" value="F:transmembrane signaling receptor activity"/>
    <property type="evidence" value="ECO:0007669"/>
    <property type="project" value="InterPro"/>
</dbReference>
<dbReference type="PANTHER" id="PTHR32089:SF119">
    <property type="entry name" value="METHYL-ACCEPTING CHEMOTAXIS PROTEIN CTPL"/>
    <property type="match status" value="1"/>
</dbReference>
<keyword evidence="2" id="KW-1003">Cell membrane</keyword>
<evidence type="ECO:0000256" key="9">
    <source>
        <dbReference type="SAM" id="MobiDB-lite"/>
    </source>
</evidence>
<feature type="domain" description="HAMP" evidence="13">
    <location>
        <begin position="348"/>
        <end position="400"/>
    </location>
</feature>
<dbReference type="EMBL" id="NSKD01000003">
    <property type="protein sequence ID" value="PAU80668.1"/>
    <property type="molecule type" value="Genomic_DNA"/>
</dbReference>
<dbReference type="GO" id="GO:0006935">
    <property type="term" value="P:chemotaxis"/>
    <property type="evidence" value="ECO:0007669"/>
    <property type="project" value="InterPro"/>
</dbReference>
<evidence type="ECO:0000256" key="4">
    <source>
        <dbReference type="ARBA" id="ARBA00022989"/>
    </source>
</evidence>
<dbReference type="SUPFAM" id="SSF58104">
    <property type="entry name" value="Methyl-accepting chemotaxis protein (MCP) signaling domain"/>
    <property type="match status" value="1"/>
</dbReference>
<dbReference type="Proteomes" id="UP000218896">
    <property type="component" value="Unassembled WGS sequence"/>
</dbReference>
<evidence type="ECO:0000259" key="12">
    <source>
        <dbReference type="PROSITE" id="PS50192"/>
    </source>
</evidence>
<comment type="similarity">
    <text evidence="7">Belongs to the methyl-accepting chemotaxis (MCP) protein family.</text>
</comment>
<evidence type="ECO:0000256" key="1">
    <source>
        <dbReference type="ARBA" id="ARBA00004429"/>
    </source>
</evidence>
<feature type="transmembrane region" description="Helical" evidence="10">
    <location>
        <begin position="327"/>
        <end position="348"/>
    </location>
</feature>
<evidence type="ECO:0000256" key="6">
    <source>
        <dbReference type="ARBA" id="ARBA00023224"/>
    </source>
</evidence>
<keyword evidence="6 8" id="KW-0807">Transducer</keyword>
<feature type="domain" description="T-SNARE coiled-coil homology" evidence="12">
    <location>
        <begin position="592"/>
        <end position="654"/>
    </location>
</feature>
<evidence type="ECO:0000259" key="13">
    <source>
        <dbReference type="PROSITE" id="PS50885"/>
    </source>
</evidence>
<dbReference type="InterPro" id="IPR000727">
    <property type="entry name" value="T_SNARE_dom"/>
</dbReference>
<proteinExistence type="inferred from homology"/>